<organism evidence="1 2">
    <name type="scientific">Pisolithus microcarpus 441</name>
    <dbReference type="NCBI Taxonomy" id="765257"/>
    <lineage>
        <taxon>Eukaryota</taxon>
        <taxon>Fungi</taxon>
        <taxon>Dikarya</taxon>
        <taxon>Basidiomycota</taxon>
        <taxon>Agaricomycotina</taxon>
        <taxon>Agaricomycetes</taxon>
        <taxon>Agaricomycetidae</taxon>
        <taxon>Boletales</taxon>
        <taxon>Sclerodermatineae</taxon>
        <taxon>Pisolithaceae</taxon>
        <taxon>Pisolithus</taxon>
    </lineage>
</organism>
<keyword evidence="2" id="KW-1185">Reference proteome</keyword>
<reference evidence="2" key="2">
    <citation type="submission" date="2015-01" db="EMBL/GenBank/DDBJ databases">
        <title>Evolutionary Origins and Diversification of the Mycorrhizal Mutualists.</title>
        <authorList>
            <consortium name="DOE Joint Genome Institute"/>
            <consortium name="Mycorrhizal Genomics Consortium"/>
            <person name="Kohler A."/>
            <person name="Kuo A."/>
            <person name="Nagy L.G."/>
            <person name="Floudas D."/>
            <person name="Copeland A."/>
            <person name="Barry K.W."/>
            <person name="Cichocki N."/>
            <person name="Veneault-Fourrey C."/>
            <person name="LaButti K."/>
            <person name="Lindquist E.A."/>
            <person name="Lipzen A."/>
            <person name="Lundell T."/>
            <person name="Morin E."/>
            <person name="Murat C."/>
            <person name="Riley R."/>
            <person name="Ohm R."/>
            <person name="Sun H."/>
            <person name="Tunlid A."/>
            <person name="Henrissat B."/>
            <person name="Grigoriev I.V."/>
            <person name="Hibbett D.S."/>
            <person name="Martin F."/>
        </authorList>
    </citation>
    <scope>NUCLEOTIDE SEQUENCE [LARGE SCALE GENOMIC DNA]</scope>
    <source>
        <strain evidence="2">441</strain>
    </source>
</reference>
<proteinExistence type="predicted"/>
<gene>
    <name evidence="1" type="ORF">PISMIDRAFT_94945</name>
</gene>
<dbReference type="STRING" id="765257.A0A0D0A316"/>
<reference evidence="1 2" key="1">
    <citation type="submission" date="2014-04" db="EMBL/GenBank/DDBJ databases">
        <authorList>
            <consortium name="DOE Joint Genome Institute"/>
            <person name="Kuo A."/>
            <person name="Kohler A."/>
            <person name="Costa M.D."/>
            <person name="Nagy L.G."/>
            <person name="Floudas D."/>
            <person name="Copeland A."/>
            <person name="Barry K.W."/>
            <person name="Cichocki N."/>
            <person name="Veneault-Fourrey C."/>
            <person name="LaButti K."/>
            <person name="Lindquist E.A."/>
            <person name="Lipzen A."/>
            <person name="Lundell T."/>
            <person name="Morin E."/>
            <person name="Murat C."/>
            <person name="Sun H."/>
            <person name="Tunlid A."/>
            <person name="Henrissat B."/>
            <person name="Grigoriev I.V."/>
            <person name="Hibbett D.S."/>
            <person name="Martin F."/>
            <person name="Nordberg H.P."/>
            <person name="Cantor M.N."/>
            <person name="Hua S.X."/>
        </authorList>
    </citation>
    <scope>NUCLEOTIDE SEQUENCE [LARGE SCALE GENOMIC DNA]</scope>
    <source>
        <strain evidence="1 2">441</strain>
    </source>
</reference>
<dbReference type="Proteomes" id="UP000054018">
    <property type="component" value="Unassembled WGS sequence"/>
</dbReference>
<dbReference type="AlphaFoldDB" id="A0A0D0A316"/>
<dbReference type="HOGENOM" id="CLU_074864_0_0_1"/>
<dbReference type="SUPFAM" id="SSF74788">
    <property type="entry name" value="Cullin repeat-like"/>
    <property type="match status" value="1"/>
</dbReference>
<name>A0A0D0A316_9AGAM</name>
<dbReference type="InterPro" id="IPR016159">
    <property type="entry name" value="Cullin_repeat-like_dom_sf"/>
</dbReference>
<dbReference type="Gene3D" id="1.20.1310.10">
    <property type="entry name" value="Cullin Repeats"/>
    <property type="match status" value="1"/>
</dbReference>
<protein>
    <submittedName>
        <fullName evidence="1">Uncharacterized protein</fullName>
    </submittedName>
</protein>
<accession>A0A0D0A316</accession>
<dbReference type="OrthoDB" id="27073at2759"/>
<evidence type="ECO:0000313" key="2">
    <source>
        <dbReference type="Proteomes" id="UP000054018"/>
    </source>
</evidence>
<evidence type="ECO:0000313" key="1">
    <source>
        <dbReference type="EMBL" id="KIK26438.1"/>
    </source>
</evidence>
<dbReference type="EMBL" id="KN833701">
    <property type="protein sequence ID" value="KIK26438.1"/>
    <property type="molecule type" value="Genomic_DNA"/>
</dbReference>
<sequence length="314" mass="35761">MLNPSVGTANPSASLAALWGYMLPALNHIARSPTNDLEKVPAVDISYRMGIHTATYDYFTAQAATAVVNCREKQMARGADLYMHLDKYFMDLVRELHLGAPEDDTTLVQYLIPCFKRYAISAHSINRLLNYVNRHYVKRAVDEDKGWLTLNDMFHAVVRSIREGSGREEILEKLKKKRMQEIKKWGYRDGGSPQQLEQAELCAEAASPLDRVVTLEALALRRFRTEFVEPLMIPPRMKKKRAGVRPVTKYQMNPTDGRLVRAVQRVLEAQGVDEVTRRGLASDLDEMLRAVGVHGTHSFRKKLKFLARDPHDDQ</sequence>